<dbReference type="Gene3D" id="3.40.50.300">
    <property type="entry name" value="P-loop containing nucleotide triphosphate hydrolases"/>
    <property type="match status" value="2"/>
</dbReference>
<evidence type="ECO:0000256" key="1">
    <source>
        <dbReference type="ARBA" id="ARBA00022806"/>
    </source>
</evidence>
<gene>
    <name evidence="4" type="ORF">CORT_0D04930</name>
</gene>
<feature type="region of interest" description="Disordered" evidence="2">
    <location>
        <begin position="173"/>
        <end position="229"/>
    </location>
</feature>
<keyword evidence="1" id="KW-0067">ATP-binding</keyword>
<keyword evidence="1" id="KW-0547">Nucleotide-binding</keyword>
<dbReference type="GO" id="GO:0005737">
    <property type="term" value="C:cytoplasm"/>
    <property type="evidence" value="ECO:0007669"/>
    <property type="project" value="TreeGrafter"/>
</dbReference>
<keyword evidence="1" id="KW-0378">Hydrolase</keyword>
<dbReference type="InterPro" id="IPR047187">
    <property type="entry name" value="SF1_C_Upf1"/>
</dbReference>
<dbReference type="OrthoDB" id="6513042at2759"/>
<dbReference type="eggNOG" id="KOG1802">
    <property type="taxonomic scope" value="Eukaryota"/>
</dbReference>
<dbReference type="Pfam" id="PF13087">
    <property type="entry name" value="AAA_12"/>
    <property type="match status" value="1"/>
</dbReference>
<feature type="region of interest" description="Disordered" evidence="2">
    <location>
        <begin position="283"/>
        <end position="341"/>
    </location>
</feature>
<dbReference type="PROSITE" id="PS00028">
    <property type="entry name" value="ZINC_FINGER_C2H2_1"/>
    <property type="match status" value="1"/>
</dbReference>
<feature type="compositionally biased region" description="Polar residues" evidence="2">
    <location>
        <begin position="316"/>
        <end position="327"/>
    </location>
</feature>
<dbReference type="FunFam" id="3.40.50.300:FF:002019">
    <property type="entry name" value="DNA helicase I"/>
    <property type="match status" value="1"/>
</dbReference>
<dbReference type="AlphaFoldDB" id="H8X685"/>
<dbReference type="GO" id="GO:0003678">
    <property type="term" value="F:DNA helicase activity"/>
    <property type="evidence" value="ECO:0007669"/>
    <property type="project" value="UniProtKB-ARBA"/>
</dbReference>
<feature type="compositionally biased region" description="Polar residues" evidence="2">
    <location>
        <begin position="372"/>
        <end position="383"/>
    </location>
</feature>
<feature type="compositionally biased region" description="Basic and acidic residues" evidence="2">
    <location>
        <begin position="385"/>
        <end position="421"/>
    </location>
</feature>
<evidence type="ECO:0000259" key="3">
    <source>
        <dbReference type="PROSITE" id="PS00028"/>
    </source>
</evidence>
<proteinExistence type="predicted"/>
<organism evidence="4 5">
    <name type="scientific">Candida orthopsilosis (strain 90-125)</name>
    <name type="common">Yeast</name>
    <dbReference type="NCBI Taxonomy" id="1136231"/>
    <lineage>
        <taxon>Eukaryota</taxon>
        <taxon>Fungi</taxon>
        <taxon>Dikarya</taxon>
        <taxon>Ascomycota</taxon>
        <taxon>Saccharomycotina</taxon>
        <taxon>Pichiomycetes</taxon>
        <taxon>Debaryomycetaceae</taxon>
        <taxon>Candida/Lodderomyces clade</taxon>
        <taxon>Candida</taxon>
    </lineage>
</organism>
<keyword evidence="1" id="KW-0347">Helicase</keyword>
<dbReference type="GO" id="GO:0003724">
    <property type="term" value="F:RNA helicase activity"/>
    <property type="evidence" value="ECO:0007669"/>
    <property type="project" value="TreeGrafter"/>
</dbReference>
<dbReference type="InterPro" id="IPR045055">
    <property type="entry name" value="DNA2/NAM7-like"/>
</dbReference>
<dbReference type="GeneID" id="14540433"/>
<name>H8X685_CANO9</name>
<dbReference type="InterPro" id="IPR013087">
    <property type="entry name" value="Znf_C2H2_type"/>
</dbReference>
<feature type="compositionally biased region" description="Basic and acidic residues" evidence="2">
    <location>
        <begin position="328"/>
        <end position="341"/>
    </location>
</feature>
<dbReference type="CDD" id="cd18808">
    <property type="entry name" value="SF1_C_Upf1"/>
    <property type="match status" value="1"/>
</dbReference>
<protein>
    <submittedName>
        <fullName evidence="4">Ecm32 protein</fullName>
    </submittedName>
</protein>
<dbReference type="PANTHER" id="PTHR10887">
    <property type="entry name" value="DNA2/NAM7 HELICASE FAMILY"/>
    <property type="match status" value="1"/>
</dbReference>
<dbReference type="RefSeq" id="XP_003869468.1">
    <property type="nucleotide sequence ID" value="XM_003869419.1"/>
</dbReference>
<feature type="compositionally biased region" description="Basic residues" evidence="2">
    <location>
        <begin position="173"/>
        <end position="192"/>
    </location>
</feature>
<feature type="region of interest" description="Disordered" evidence="2">
    <location>
        <begin position="372"/>
        <end position="435"/>
    </location>
</feature>
<dbReference type="SUPFAM" id="SSF52540">
    <property type="entry name" value="P-loop containing nucleoside triphosphate hydrolases"/>
    <property type="match status" value="1"/>
</dbReference>
<evidence type="ECO:0000313" key="4">
    <source>
        <dbReference type="EMBL" id="CCG23333.1"/>
    </source>
</evidence>
<evidence type="ECO:0000313" key="5">
    <source>
        <dbReference type="Proteomes" id="UP000005018"/>
    </source>
</evidence>
<evidence type="ECO:0000256" key="2">
    <source>
        <dbReference type="SAM" id="MobiDB-lite"/>
    </source>
</evidence>
<feature type="compositionally biased region" description="Polar residues" evidence="2">
    <location>
        <begin position="219"/>
        <end position="229"/>
    </location>
</feature>
<dbReference type="InterPro" id="IPR027417">
    <property type="entry name" value="P-loop_NTPase"/>
</dbReference>
<accession>H8X685</accession>
<dbReference type="HOGENOM" id="CLU_010015_0_0_1"/>
<dbReference type="Pfam" id="PF13086">
    <property type="entry name" value="AAA_11"/>
    <property type="match status" value="2"/>
</dbReference>
<sequence length="1103" mass="123053">MQVSSISKYSCETCLETFEGPNDAQRHLSTTRHKSVKLLPLDEILECEECSDTNIHQLAILRYGLNDMALMCQQCLDSTTKDSGEEPTAKYTLSNGALFGKLSQYIKFRDIVCASCGAEDDLYVANTPRGQVVSCKECLRKNESPSVTFVSENDDKFLTELLGLKEVVIKNRSSGKRGSRWGGRGRGRGRRGGRSEGRPRRVKKEDPEAESRRQHYQESKQFASDVKSGSTVKAIGAGTIGNSSGKSQHGKGAKNVKGFVASAQSGKKNGFKVVSAKDAKDVPNNNAKVSAKGRADINANANEKGNAKSIAKGNKGVQTNSKTSSKTNYDKTVKTKKGDSKGKSFIKVQGSLEANSNNDTNKKLLPRGITQEISFNQNHSKQGSLKKETSGRLRDPKDIPKKDSTSHSKDSKGPTCKDKTSSRQNSPAPSSELVLPPYITKYHPSSKLKLSYDSIDEYFREMSFNVFLEDQLTNVSNIIEPQDLIIEWYQDQDKKNNQFKVSIPMKPEVMNRFLSDTFKKLKKDPFQKDQAIFLILNDEIPWYGKVATVDGIKTGKNRKTSKVSHVEMVITLYKWNNQPLPKTVHAQHLKLLPASVPVSRILNAMDNLSNPSFIKMLLGKEPIKQIFFNNRVNFSSNLNDSQKAAIQSVLNNKISVVQGPPGTGKTSVIYETLIQLLESLNTYPILVVAASNIAIDNIAEKLLSKHGKSILRITASSKEKEYNRAHPLASICLHHKIYDAMSMKHQQVQNDLRRGTGVISGNAYKQFMQEKFQLTKQQVAQSKVILTTTVVAGGNQLKSLAKCPVVIMDEATQSSEPSTLIPLAVPCAEKFVFVGDQKQLSCFSLIPNLATSLFERVLLNATYKSPHMLDTQYRMHPAISEFPRTKFYNGELKDGIDADARRINGIPESLYFWDTKSKAREKSVRNLLREDGGYTFTNHEEVSYVQQVLKTLIVEKGISRDNIGVITPYSGQRDLISSILVKDDVINPANEDLQIEIDIDDITNDSKPVNIHIVSGIMIASIDAFQGREKDFMIMSCVRSNKQGTIGFLKDERRLNVALTRAKYGLIMVGDVECLKKGDKLWKEYMEYLEKKKLIHGEDQFIY</sequence>
<reference evidence="4 5" key="1">
    <citation type="journal article" date="2012" name="PLoS ONE">
        <title>Sequence and analysis of the genome of the pathogenic yeast Candida orthopsilosis.</title>
        <authorList>
            <person name="Riccombeni A."/>
            <person name="Vidanes G."/>
            <person name="Proux-Wera E."/>
            <person name="Wolfe K.H."/>
            <person name="Butler G."/>
        </authorList>
    </citation>
    <scope>NUCLEOTIDE SEQUENCE [LARGE SCALE GENOMIC DNA]</scope>
    <source>
        <strain evidence="4 5">Co 90-125</strain>
    </source>
</reference>
<keyword evidence="5" id="KW-1185">Reference proteome</keyword>
<feature type="domain" description="C2H2-type" evidence="3">
    <location>
        <begin position="11"/>
        <end position="33"/>
    </location>
</feature>
<dbReference type="PANTHER" id="PTHR10887:SF317">
    <property type="entry name" value="ATP-DEPENDENT RNA HELICASE ECM32-RELATED"/>
    <property type="match status" value="1"/>
</dbReference>
<dbReference type="InterPro" id="IPR041679">
    <property type="entry name" value="DNA2/NAM7-like_C"/>
</dbReference>
<dbReference type="KEGG" id="cot:CORT_0D04930"/>
<dbReference type="InterPro" id="IPR041677">
    <property type="entry name" value="DNA2/NAM7_AAA_11"/>
</dbReference>
<feature type="compositionally biased region" description="Basic and acidic residues" evidence="2">
    <location>
        <begin position="193"/>
        <end position="218"/>
    </location>
</feature>
<dbReference type="EMBL" id="HE681722">
    <property type="protein sequence ID" value="CCG23333.1"/>
    <property type="molecule type" value="Genomic_DNA"/>
</dbReference>
<dbReference type="Proteomes" id="UP000005018">
    <property type="component" value="Chromosome 4"/>
</dbReference>
<dbReference type="GO" id="GO:0000184">
    <property type="term" value="P:nuclear-transcribed mRNA catabolic process, nonsense-mediated decay"/>
    <property type="evidence" value="ECO:0007669"/>
    <property type="project" value="TreeGrafter"/>
</dbReference>
<dbReference type="FunFam" id="3.40.50.300:FF:001247">
    <property type="entry name" value="Erythrocyte membrane-associated antigen"/>
    <property type="match status" value="1"/>
</dbReference>